<organism evidence="2 3">
    <name type="scientific">Halosimplex carlsbadense 2-9-1</name>
    <dbReference type="NCBI Taxonomy" id="797114"/>
    <lineage>
        <taxon>Archaea</taxon>
        <taxon>Methanobacteriati</taxon>
        <taxon>Methanobacteriota</taxon>
        <taxon>Stenosarchaea group</taxon>
        <taxon>Halobacteria</taxon>
        <taxon>Halobacteriales</taxon>
        <taxon>Haloarculaceae</taxon>
        <taxon>Halosimplex</taxon>
    </lineage>
</organism>
<reference evidence="2 3" key="1">
    <citation type="journal article" date="2014" name="PLoS Genet.">
        <title>Phylogenetically driven sequencing of extremely halophilic archaea reveals strategies for static and dynamic osmo-response.</title>
        <authorList>
            <person name="Becker E.A."/>
            <person name="Seitzer P.M."/>
            <person name="Tritt A."/>
            <person name="Larsen D."/>
            <person name="Krusor M."/>
            <person name="Yao A.I."/>
            <person name="Wu D."/>
            <person name="Madern D."/>
            <person name="Eisen J.A."/>
            <person name="Darling A.E."/>
            <person name="Facciotti M.T."/>
        </authorList>
    </citation>
    <scope>NUCLEOTIDE SEQUENCE [LARGE SCALE GENOMIC DNA]</scope>
    <source>
        <strain evidence="2 3">2-9-1</strain>
    </source>
</reference>
<accession>M0CBF4</accession>
<gene>
    <name evidence="2" type="ORF">C475_19843</name>
</gene>
<evidence type="ECO:0000256" key="1">
    <source>
        <dbReference type="SAM" id="MobiDB-lite"/>
    </source>
</evidence>
<keyword evidence="3" id="KW-1185">Reference proteome</keyword>
<feature type="compositionally biased region" description="Acidic residues" evidence="1">
    <location>
        <begin position="60"/>
        <end position="72"/>
    </location>
</feature>
<feature type="compositionally biased region" description="Basic and acidic residues" evidence="1">
    <location>
        <begin position="88"/>
        <end position="97"/>
    </location>
</feature>
<feature type="compositionally biased region" description="Basic and acidic residues" evidence="1">
    <location>
        <begin position="14"/>
        <end position="32"/>
    </location>
</feature>
<evidence type="ECO:0000313" key="2">
    <source>
        <dbReference type="EMBL" id="ELZ20550.1"/>
    </source>
</evidence>
<dbReference type="EMBL" id="AOIU01000045">
    <property type="protein sequence ID" value="ELZ20550.1"/>
    <property type="molecule type" value="Genomic_DNA"/>
</dbReference>
<dbReference type="Proteomes" id="UP000011626">
    <property type="component" value="Unassembled WGS sequence"/>
</dbReference>
<proteinExistence type="predicted"/>
<dbReference type="SUPFAM" id="SSF51905">
    <property type="entry name" value="FAD/NAD(P)-binding domain"/>
    <property type="match status" value="1"/>
</dbReference>
<dbReference type="InterPro" id="IPR051704">
    <property type="entry name" value="FAD_aromatic-hydroxylase"/>
</dbReference>
<feature type="region of interest" description="Disordered" evidence="1">
    <location>
        <begin position="1"/>
        <end position="100"/>
    </location>
</feature>
<dbReference type="InterPro" id="IPR036188">
    <property type="entry name" value="FAD/NAD-bd_sf"/>
</dbReference>
<dbReference type="Gene3D" id="3.50.50.60">
    <property type="entry name" value="FAD/NAD(P)-binding domain"/>
    <property type="match status" value="2"/>
</dbReference>
<sequence>MQDRRPSQPSGRFASERRRSTDRPLERWRTDPGRAAGAPPDVPIDGGPSAGSDRPTDGDPQSEGDSGADDGPAEPTVRIGRAGGAGRSSDRALRVPTDDAIGGHPDRQVLVVGTTVVGAALALLLRRAGYDPLVVAGGDTPSGSRVTPLSPWALAALDAVDVGATVRSRAVAVRGVSVQGTDSTAPTDAAAVGDLPAGEASPALVRTRGLRRALEARLDGRRCRRDTPVAELSAREDGVAVEFTDGVREWFDVVVDAGGLSPPLHPGGRRRAEPATLVQYETGTDDGRGGDRIRERWHDAALVQRLPDPGDAREWVRVTAPAPDRDSAADDPLPETVVPDDVAVPTGLDGAESTTVRQVRVFDRSPSPGSWGRGRVAACGPAACPVAPATGFRTALGFEDALAFVRALTRSDRSASAVVDAYASGRARRLATLSRRAGAARSDHDYPVPDAAASPLAAVGLLRTVALGPALCERLAALGRDGVR</sequence>
<dbReference type="PANTHER" id="PTHR46865">
    <property type="entry name" value="OXIDOREDUCTASE-RELATED"/>
    <property type="match status" value="1"/>
</dbReference>
<name>M0CBF4_9EURY</name>
<protein>
    <submittedName>
        <fullName evidence="2">Oxidoreductase</fullName>
    </submittedName>
</protein>
<evidence type="ECO:0000313" key="3">
    <source>
        <dbReference type="Proteomes" id="UP000011626"/>
    </source>
</evidence>
<dbReference type="STRING" id="797114.C475_19843"/>
<dbReference type="PRINTS" id="PR00420">
    <property type="entry name" value="RNGMNOXGNASE"/>
</dbReference>
<comment type="caution">
    <text evidence="2">The sequence shown here is derived from an EMBL/GenBank/DDBJ whole genome shotgun (WGS) entry which is preliminary data.</text>
</comment>
<dbReference type="AlphaFoldDB" id="M0CBF4"/>